<evidence type="ECO:0000259" key="5">
    <source>
        <dbReference type="PROSITE" id="PS51462"/>
    </source>
</evidence>
<dbReference type="InterPro" id="IPR020476">
    <property type="entry name" value="Nudix_hydrolase"/>
</dbReference>
<sequence>MRVRLRHSARAIIATDDHRVLLVRHTMDDTAVWATPGGGIEPGETPLEALRRELVEEVGLTLTSTPPHVWHREYLGAPWAPGYDGVINDYFLVRTSEFTPHGTLPLAAENITDTRWWPLADIASYTGPDLFGPRNLATLLTALLTEGVPPAPITLTR</sequence>
<evidence type="ECO:0000256" key="1">
    <source>
        <dbReference type="ARBA" id="ARBA00001946"/>
    </source>
</evidence>
<dbReference type="InterPro" id="IPR000086">
    <property type="entry name" value="NUDIX_hydrolase_dom"/>
</dbReference>
<evidence type="ECO:0000256" key="4">
    <source>
        <dbReference type="RuleBase" id="RU003476"/>
    </source>
</evidence>
<accession>A0ABS5YQ26</accession>
<dbReference type="InterPro" id="IPR020084">
    <property type="entry name" value="NUDIX_hydrolase_CS"/>
</dbReference>
<gene>
    <name evidence="6" type="ORF">KOI35_18805</name>
</gene>
<comment type="cofactor">
    <cofactor evidence="1">
        <name>Mg(2+)</name>
        <dbReference type="ChEBI" id="CHEBI:18420"/>
    </cofactor>
</comment>
<protein>
    <submittedName>
        <fullName evidence="6">NUDIX hydrolase</fullName>
    </submittedName>
</protein>
<organism evidence="6 7">
    <name type="scientific">Paractinoplanes bogorensis</name>
    <dbReference type="NCBI Taxonomy" id="1610840"/>
    <lineage>
        <taxon>Bacteria</taxon>
        <taxon>Bacillati</taxon>
        <taxon>Actinomycetota</taxon>
        <taxon>Actinomycetes</taxon>
        <taxon>Micromonosporales</taxon>
        <taxon>Micromonosporaceae</taxon>
        <taxon>Paractinoplanes</taxon>
    </lineage>
</organism>
<comment type="similarity">
    <text evidence="2 4">Belongs to the Nudix hydrolase family.</text>
</comment>
<dbReference type="EMBL" id="JAHKKG010000005">
    <property type="protein sequence ID" value="MBU2665563.1"/>
    <property type="molecule type" value="Genomic_DNA"/>
</dbReference>
<dbReference type="PRINTS" id="PR00502">
    <property type="entry name" value="NUDIXFAMILY"/>
</dbReference>
<evidence type="ECO:0000256" key="3">
    <source>
        <dbReference type="ARBA" id="ARBA00022801"/>
    </source>
</evidence>
<evidence type="ECO:0000313" key="7">
    <source>
        <dbReference type="Proteomes" id="UP001519654"/>
    </source>
</evidence>
<feature type="domain" description="Nudix hydrolase" evidence="5">
    <location>
        <begin position="5"/>
        <end position="142"/>
    </location>
</feature>
<dbReference type="PANTHER" id="PTHR43046">
    <property type="entry name" value="GDP-MANNOSE MANNOSYL HYDROLASE"/>
    <property type="match status" value="1"/>
</dbReference>
<keyword evidence="7" id="KW-1185">Reference proteome</keyword>
<proteinExistence type="inferred from homology"/>
<reference evidence="6 7" key="1">
    <citation type="submission" date="2021-06" db="EMBL/GenBank/DDBJ databases">
        <title>Actinoplanes lichenicola sp. nov., and Actinoplanes ovalisporus sp. nov., isolated from lichen in Thailand.</title>
        <authorList>
            <person name="Saeng-In P."/>
            <person name="Kanchanasin P."/>
            <person name="Yuki M."/>
            <person name="Kudo T."/>
            <person name="Ohkuma M."/>
            <person name="Phongsopitanun W."/>
            <person name="Tanasupawat S."/>
        </authorList>
    </citation>
    <scope>NUCLEOTIDE SEQUENCE [LARGE SCALE GENOMIC DNA]</scope>
    <source>
        <strain evidence="6 7">NBRC 110975</strain>
    </source>
</reference>
<dbReference type="PANTHER" id="PTHR43046:SF14">
    <property type="entry name" value="MUTT_NUDIX FAMILY PROTEIN"/>
    <property type="match status" value="1"/>
</dbReference>
<dbReference type="Pfam" id="PF00293">
    <property type="entry name" value="NUDIX"/>
    <property type="match status" value="1"/>
</dbReference>
<dbReference type="SUPFAM" id="SSF55811">
    <property type="entry name" value="Nudix"/>
    <property type="match status" value="1"/>
</dbReference>
<dbReference type="PROSITE" id="PS00893">
    <property type="entry name" value="NUDIX_BOX"/>
    <property type="match status" value="1"/>
</dbReference>
<dbReference type="GO" id="GO:0016787">
    <property type="term" value="F:hydrolase activity"/>
    <property type="evidence" value="ECO:0007669"/>
    <property type="project" value="UniProtKB-KW"/>
</dbReference>
<dbReference type="Gene3D" id="3.90.79.10">
    <property type="entry name" value="Nucleoside Triphosphate Pyrophosphohydrolase"/>
    <property type="match status" value="1"/>
</dbReference>
<keyword evidence="3 4" id="KW-0378">Hydrolase</keyword>
<dbReference type="PROSITE" id="PS51462">
    <property type="entry name" value="NUDIX"/>
    <property type="match status" value="1"/>
</dbReference>
<dbReference type="InterPro" id="IPR015797">
    <property type="entry name" value="NUDIX_hydrolase-like_dom_sf"/>
</dbReference>
<dbReference type="Proteomes" id="UP001519654">
    <property type="component" value="Unassembled WGS sequence"/>
</dbReference>
<comment type="caution">
    <text evidence="6">The sequence shown here is derived from an EMBL/GenBank/DDBJ whole genome shotgun (WGS) entry which is preliminary data.</text>
</comment>
<evidence type="ECO:0000313" key="6">
    <source>
        <dbReference type="EMBL" id="MBU2665563.1"/>
    </source>
</evidence>
<evidence type="ECO:0000256" key="2">
    <source>
        <dbReference type="ARBA" id="ARBA00005582"/>
    </source>
</evidence>
<name>A0ABS5YQ26_9ACTN</name>